<dbReference type="InterPro" id="IPR037069">
    <property type="entry name" value="AcylCoA_DH/ox_N_sf"/>
</dbReference>
<evidence type="ECO:0000313" key="9">
    <source>
        <dbReference type="Proteomes" id="UP000749559"/>
    </source>
</evidence>
<dbReference type="OrthoDB" id="432685at2759"/>
<dbReference type="SUPFAM" id="SSF52343">
    <property type="entry name" value="Ferredoxin reductase-like, C-terminal NADP-linked domain"/>
    <property type="match status" value="1"/>
</dbReference>
<dbReference type="InterPro" id="IPR036250">
    <property type="entry name" value="AcylCo_DH-like_C"/>
</dbReference>
<dbReference type="Gene3D" id="2.40.30.10">
    <property type="entry name" value="Translation factors"/>
    <property type="match status" value="1"/>
</dbReference>
<dbReference type="SUPFAM" id="SSF56645">
    <property type="entry name" value="Acyl-CoA dehydrogenase NM domain-like"/>
    <property type="match status" value="1"/>
</dbReference>
<feature type="binding site" evidence="6">
    <location>
        <position position="588"/>
    </location>
    <ligand>
        <name>FAD</name>
        <dbReference type="ChEBI" id="CHEBI:57692"/>
    </ligand>
</feature>
<keyword evidence="4 6" id="KW-0274">FAD</keyword>
<evidence type="ECO:0000256" key="5">
    <source>
        <dbReference type="ARBA" id="ARBA00023002"/>
    </source>
</evidence>
<dbReference type="AlphaFoldDB" id="A0A8J1XVP2"/>
<feature type="binding site" evidence="6">
    <location>
        <position position="629"/>
    </location>
    <ligand>
        <name>FAD</name>
        <dbReference type="ChEBI" id="CHEBI:57692"/>
    </ligand>
</feature>
<accession>A0A8J1XVP2</accession>
<evidence type="ECO:0000313" key="8">
    <source>
        <dbReference type="EMBL" id="CAH1791595.1"/>
    </source>
</evidence>
<sequence>MAEGKKAWGKTDFWGIGYEYDPQWYFTKEQQQLQVSIIELCRTTLRPNAIKYDKTYEFPRDNINALATLGLLGLIIPKELGGLGESHVCAAMVVETIARYGCPSTAMVYVMHSASLATLLLRYHNNNTIKDLLRRVNKDRLLGTLMYSDPATGGHFWFPLSSKAVKMDDGRFQVLKSSSWTTSAGFADFYCAQTASPGFGGDYSNLSVFLLFKNEVRSNTDDWSALGMHGNQSGPIMAEGILHPDRLVGPIGDGRFSNDECVDPWFLLLSSSVWNGISMGCIDIAKKHTTQKRHADVGLRVSDYPTIQDYFGDCISKTNSCRLSVMSIASGMDRASNNNDWSKHSDLKFDPRTSYLHWGWQLKFNCGGNVAYVGDTMLRTCGGAGFKTDLGLERLLRDGKAGWVMGPSGEVTRGWVGKSALNGMDTIDYWSQTVNHRAVHTELKKMSPSAKQALVDKLMKDLAMEESNYNGENLYQGSEFDNPFNTCPPEHVKEITVDNVTHKNALNPDEYVECKIKEWQYIADNIAEFTIDLPESSQHTGCLPGQYVKVAIASNGHLTERYFSPTTCPSTFGSMQLVTKLESHGEFSNMCRSKKPGDSVKVKGPCGGLEYKPNKLDRITLITSGIGVTPALQIIRSIMANPDDKTKVTLISYADEEPELLYKDELDGYSKSGRFTALYSLGTVDEKWTGAEGYIDGEMIKKMVPKMEGSQKIVICGGPSMVITVVEFLNQMEYDSSEIFIFGTFGVNQLRSVYGPKTKLSTHLC</sequence>
<dbReference type="InterPro" id="IPR009100">
    <property type="entry name" value="AcylCoA_DH/oxidase_NM_dom_sf"/>
</dbReference>
<dbReference type="PANTHER" id="PTHR19370">
    <property type="entry name" value="NADH-CYTOCHROME B5 REDUCTASE"/>
    <property type="match status" value="1"/>
</dbReference>
<name>A0A8J1XVP2_OWEFU</name>
<comment type="similarity">
    <text evidence="2">Belongs to the flavoprotein pyridine nucleotide cytochrome reductase family.</text>
</comment>
<dbReference type="PRINTS" id="PR00406">
    <property type="entry name" value="CYTB5RDTASE"/>
</dbReference>
<dbReference type="InterPro" id="IPR046373">
    <property type="entry name" value="Acyl-CoA_Oxase/DH_mid-dom_sf"/>
</dbReference>
<dbReference type="InterPro" id="IPR017927">
    <property type="entry name" value="FAD-bd_FR_type"/>
</dbReference>
<dbReference type="SUPFAM" id="SSF63380">
    <property type="entry name" value="Riboflavin synthase domain-like"/>
    <property type="match status" value="1"/>
</dbReference>
<dbReference type="Gene3D" id="3.40.50.80">
    <property type="entry name" value="Nucleotide-binding domain of ferredoxin-NADP reductase (FNR) module"/>
    <property type="match status" value="1"/>
</dbReference>
<dbReference type="Gene3D" id="2.40.110.10">
    <property type="entry name" value="Butyryl-CoA Dehydrogenase, subunit A, domain 2"/>
    <property type="match status" value="1"/>
</dbReference>
<dbReference type="InterPro" id="IPR017938">
    <property type="entry name" value="Riboflavin_synthase-like_b-brl"/>
</dbReference>
<keyword evidence="5" id="KW-0560">Oxidoreductase</keyword>
<dbReference type="Pfam" id="PF00175">
    <property type="entry name" value="NAD_binding_1"/>
    <property type="match status" value="1"/>
</dbReference>
<dbReference type="Gene3D" id="1.20.140.10">
    <property type="entry name" value="Butyryl-CoA Dehydrogenase, subunit A, domain 3"/>
    <property type="match status" value="1"/>
</dbReference>
<dbReference type="EMBL" id="CAIIXF020000008">
    <property type="protein sequence ID" value="CAH1791595.1"/>
    <property type="molecule type" value="Genomic_DNA"/>
</dbReference>
<dbReference type="Pfam" id="PF00970">
    <property type="entry name" value="FAD_binding_6"/>
    <property type="match status" value="1"/>
</dbReference>
<feature type="binding site" evidence="6">
    <location>
        <position position="578"/>
    </location>
    <ligand>
        <name>FAD</name>
        <dbReference type="ChEBI" id="CHEBI:57692"/>
    </ligand>
</feature>
<keyword evidence="3 6" id="KW-0285">Flavoprotein</keyword>
<comment type="caution">
    <text evidence="8">The sequence shown here is derived from an EMBL/GenBank/DDBJ whole genome shotgun (WGS) entry which is preliminary data.</text>
</comment>
<proteinExistence type="inferred from homology"/>
<evidence type="ECO:0000256" key="3">
    <source>
        <dbReference type="ARBA" id="ARBA00022630"/>
    </source>
</evidence>
<evidence type="ECO:0000256" key="1">
    <source>
        <dbReference type="ARBA" id="ARBA00001974"/>
    </source>
</evidence>
<dbReference type="Proteomes" id="UP000749559">
    <property type="component" value="Unassembled WGS sequence"/>
</dbReference>
<dbReference type="GO" id="GO:0050660">
    <property type="term" value="F:flavin adenine dinucleotide binding"/>
    <property type="evidence" value="ECO:0007669"/>
    <property type="project" value="InterPro"/>
</dbReference>
<evidence type="ECO:0000259" key="7">
    <source>
        <dbReference type="PROSITE" id="PS51384"/>
    </source>
</evidence>
<dbReference type="InterPro" id="IPR001433">
    <property type="entry name" value="OxRdtase_FAD/NAD-bd"/>
</dbReference>
<reference evidence="8" key="1">
    <citation type="submission" date="2022-03" db="EMBL/GenBank/DDBJ databases">
        <authorList>
            <person name="Martin C."/>
        </authorList>
    </citation>
    <scope>NUCLEOTIDE SEQUENCE</scope>
</reference>
<feature type="binding site" evidence="6">
    <location>
        <position position="580"/>
    </location>
    <ligand>
        <name>FAD</name>
        <dbReference type="ChEBI" id="CHEBI:57692"/>
    </ligand>
</feature>
<dbReference type="GO" id="GO:0016627">
    <property type="term" value="F:oxidoreductase activity, acting on the CH-CH group of donors"/>
    <property type="evidence" value="ECO:0007669"/>
    <property type="project" value="InterPro"/>
</dbReference>
<dbReference type="SUPFAM" id="SSF47203">
    <property type="entry name" value="Acyl-CoA dehydrogenase C-terminal domain-like"/>
    <property type="match status" value="1"/>
</dbReference>
<dbReference type="InterPro" id="IPR008333">
    <property type="entry name" value="Cbr1-like_FAD-bd_dom"/>
</dbReference>
<feature type="binding site" evidence="6">
    <location>
        <position position="561"/>
    </location>
    <ligand>
        <name>FAD</name>
        <dbReference type="ChEBI" id="CHEBI:57692"/>
    </ligand>
</feature>
<dbReference type="Gene3D" id="1.10.540.10">
    <property type="entry name" value="Acyl-CoA dehydrogenase/oxidase, N-terminal domain"/>
    <property type="match status" value="1"/>
</dbReference>
<comment type="cofactor">
    <cofactor evidence="1 6">
        <name>FAD</name>
        <dbReference type="ChEBI" id="CHEBI:57692"/>
    </cofactor>
</comment>
<dbReference type="Pfam" id="PF02771">
    <property type="entry name" value="Acyl-CoA_dh_N"/>
    <property type="match status" value="1"/>
</dbReference>
<protein>
    <recommendedName>
        <fullName evidence="7">FAD-binding FR-type domain-containing protein</fullName>
    </recommendedName>
</protein>
<dbReference type="SMR" id="A0A8J1XVP2"/>
<dbReference type="CDD" id="cd06183">
    <property type="entry name" value="cyt_b5_reduct_like"/>
    <property type="match status" value="1"/>
</dbReference>
<evidence type="ECO:0000256" key="2">
    <source>
        <dbReference type="ARBA" id="ARBA00006105"/>
    </source>
</evidence>
<dbReference type="InterPro" id="IPR039261">
    <property type="entry name" value="FNR_nucleotide-bd"/>
</dbReference>
<evidence type="ECO:0000256" key="6">
    <source>
        <dbReference type="PIRSR" id="PIRSR601834-1"/>
    </source>
</evidence>
<keyword evidence="9" id="KW-1185">Reference proteome</keyword>
<dbReference type="PROSITE" id="PS51384">
    <property type="entry name" value="FAD_FR"/>
    <property type="match status" value="1"/>
</dbReference>
<organism evidence="8 9">
    <name type="scientific">Owenia fusiformis</name>
    <name type="common">Polychaete worm</name>
    <dbReference type="NCBI Taxonomy" id="6347"/>
    <lineage>
        <taxon>Eukaryota</taxon>
        <taxon>Metazoa</taxon>
        <taxon>Spiralia</taxon>
        <taxon>Lophotrochozoa</taxon>
        <taxon>Annelida</taxon>
        <taxon>Polychaeta</taxon>
        <taxon>Sedentaria</taxon>
        <taxon>Canalipalpata</taxon>
        <taxon>Sabellida</taxon>
        <taxon>Oweniida</taxon>
        <taxon>Oweniidae</taxon>
        <taxon>Owenia</taxon>
    </lineage>
</organism>
<evidence type="ECO:0000256" key="4">
    <source>
        <dbReference type="ARBA" id="ARBA00022827"/>
    </source>
</evidence>
<dbReference type="InterPro" id="IPR001834">
    <property type="entry name" value="CBR-like"/>
</dbReference>
<feature type="domain" description="FAD-binding FR-type" evidence="7">
    <location>
        <begin position="509"/>
        <end position="612"/>
    </location>
</feature>
<gene>
    <name evidence="8" type="ORF">OFUS_LOCUS16664</name>
</gene>
<dbReference type="InterPro" id="IPR013786">
    <property type="entry name" value="AcylCoA_DH/ox_N"/>
</dbReference>
<dbReference type="PANTHER" id="PTHR19370:SF184">
    <property type="entry name" value="NADH-CYTOCHROME B5 REDUCTASE-LIKE"/>
    <property type="match status" value="1"/>
</dbReference>